<dbReference type="InterPro" id="IPR013321">
    <property type="entry name" value="Arc_rbn_hlx_hlx"/>
</dbReference>
<dbReference type="InterPro" id="IPR010985">
    <property type="entry name" value="Ribbon_hlx_hlx"/>
</dbReference>
<feature type="domain" description="Ribbon-helix-helix protein CopG" evidence="1">
    <location>
        <begin position="2"/>
        <end position="41"/>
    </location>
</feature>
<sequence>MKKTTVYLPDELDAWLEQLARTKGTSKAELIREALRRYVETSGQLRGLPPSVGSVKGDLGLPSDEVKRWLREHWAHDLEVSEP</sequence>
<evidence type="ECO:0000313" key="2">
    <source>
        <dbReference type="EMBL" id="HGY09524.1"/>
    </source>
</evidence>
<dbReference type="EMBL" id="DRPZ01000151">
    <property type="protein sequence ID" value="HGY09524.1"/>
    <property type="molecule type" value="Genomic_DNA"/>
</dbReference>
<dbReference type="CDD" id="cd21631">
    <property type="entry name" value="RHH_CopG_NikR-like"/>
    <property type="match status" value="1"/>
</dbReference>
<dbReference type="Pfam" id="PF01402">
    <property type="entry name" value="RHH_1"/>
    <property type="match status" value="1"/>
</dbReference>
<name>A0A7C4VCF0_9DEIN</name>
<dbReference type="InterPro" id="IPR002145">
    <property type="entry name" value="CopG"/>
</dbReference>
<gene>
    <name evidence="2" type="ORF">ENK37_05665</name>
</gene>
<comment type="caution">
    <text evidence="2">The sequence shown here is derived from an EMBL/GenBank/DDBJ whole genome shotgun (WGS) entry which is preliminary data.</text>
</comment>
<reference evidence="2" key="1">
    <citation type="journal article" date="2020" name="mSystems">
        <title>Genome- and Community-Level Interaction Insights into Carbon Utilization and Element Cycling Functions of Hydrothermarchaeota in Hydrothermal Sediment.</title>
        <authorList>
            <person name="Zhou Z."/>
            <person name="Liu Y."/>
            <person name="Xu W."/>
            <person name="Pan J."/>
            <person name="Luo Z.H."/>
            <person name="Li M."/>
        </authorList>
    </citation>
    <scope>NUCLEOTIDE SEQUENCE [LARGE SCALE GENOMIC DNA]</scope>
    <source>
        <strain evidence="2">HyVt-570</strain>
    </source>
</reference>
<protein>
    <submittedName>
        <fullName evidence="2">CopG family transcriptional regulator</fullName>
    </submittedName>
</protein>
<accession>A0A7C4VCF0</accession>
<evidence type="ECO:0000259" key="1">
    <source>
        <dbReference type="Pfam" id="PF01402"/>
    </source>
</evidence>
<dbReference type="GO" id="GO:0006355">
    <property type="term" value="P:regulation of DNA-templated transcription"/>
    <property type="evidence" value="ECO:0007669"/>
    <property type="project" value="InterPro"/>
</dbReference>
<dbReference type="SUPFAM" id="SSF47598">
    <property type="entry name" value="Ribbon-helix-helix"/>
    <property type="match status" value="1"/>
</dbReference>
<organism evidence="2">
    <name type="scientific">Oceanithermus profundus</name>
    <dbReference type="NCBI Taxonomy" id="187137"/>
    <lineage>
        <taxon>Bacteria</taxon>
        <taxon>Thermotogati</taxon>
        <taxon>Deinococcota</taxon>
        <taxon>Deinococci</taxon>
        <taxon>Thermales</taxon>
        <taxon>Thermaceae</taxon>
        <taxon>Oceanithermus</taxon>
    </lineage>
</organism>
<dbReference type="Gene3D" id="1.10.1220.10">
    <property type="entry name" value="Met repressor-like"/>
    <property type="match status" value="1"/>
</dbReference>
<proteinExistence type="predicted"/>
<dbReference type="Proteomes" id="UP000885759">
    <property type="component" value="Unassembled WGS sequence"/>
</dbReference>
<dbReference type="AlphaFoldDB" id="A0A7C4VCF0"/>